<evidence type="ECO:0000313" key="16">
    <source>
        <dbReference type="Proteomes" id="UP000623842"/>
    </source>
</evidence>
<evidence type="ECO:0000256" key="7">
    <source>
        <dbReference type="ARBA" id="ARBA00022989"/>
    </source>
</evidence>
<keyword evidence="9 11" id="KW-0807">Transducer</keyword>
<reference evidence="15" key="1">
    <citation type="journal article" date="2014" name="Int. J. Syst. Evol. Microbiol.">
        <title>Complete genome sequence of Corynebacterium casei LMG S-19264T (=DSM 44701T), isolated from a smear-ripened cheese.</title>
        <authorList>
            <consortium name="US DOE Joint Genome Institute (JGI-PGF)"/>
            <person name="Walter F."/>
            <person name="Albersmeier A."/>
            <person name="Kalinowski J."/>
            <person name="Ruckert C."/>
        </authorList>
    </citation>
    <scope>NUCLEOTIDE SEQUENCE</scope>
    <source>
        <strain evidence="15">KCTC 42731</strain>
    </source>
</reference>
<dbReference type="InterPro" id="IPR013655">
    <property type="entry name" value="PAS_fold_3"/>
</dbReference>
<dbReference type="SMART" id="SM00283">
    <property type="entry name" value="MA"/>
    <property type="match status" value="1"/>
</dbReference>
<comment type="subcellular location">
    <subcellularLocation>
        <location evidence="1">Cell inner membrane</location>
        <topology evidence="1">Multi-pass membrane protein</topology>
    </subcellularLocation>
</comment>
<dbReference type="GO" id="GO:0005886">
    <property type="term" value="C:plasma membrane"/>
    <property type="evidence" value="ECO:0007669"/>
    <property type="project" value="UniProtKB-SubCell"/>
</dbReference>
<evidence type="ECO:0000259" key="14">
    <source>
        <dbReference type="PROSITE" id="PS50112"/>
    </source>
</evidence>
<dbReference type="FunFam" id="1.10.287.950:FF:000001">
    <property type="entry name" value="Methyl-accepting chemotaxis sensory transducer"/>
    <property type="match status" value="1"/>
</dbReference>
<keyword evidence="4" id="KW-0145">Chemotaxis</keyword>
<keyword evidence="7 12" id="KW-1133">Transmembrane helix</keyword>
<evidence type="ECO:0000256" key="4">
    <source>
        <dbReference type="ARBA" id="ARBA00022500"/>
    </source>
</evidence>
<keyword evidence="8 12" id="KW-0472">Membrane</keyword>
<dbReference type="Pfam" id="PF00015">
    <property type="entry name" value="MCPsignal"/>
    <property type="match status" value="1"/>
</dbReference>
<dbReference type="InterPro" id="IPR000014">
    <property type="entry name" value="PAS"/>
</dbReference>
<evidence type="ECO:0000256" key="11">
    <source>
        <dbReference type="PROSITE-ProRule" id="PRU00284"/>
    </source>
</evidence>
<keyword evidence="2" id="KW-1003">Cell membrane</keyword>
<comment type="similarity">
    <text evidence="10">Belongs to the methyl-accepting chemotaxis (MCP) protein family.</text>
</comment>
<evidence type="ECO:0000256" key="8">
    <source>
        <dbReference type="ARBA" id="ARBA00023136"/>
    </source>
</evidence>
<evidence type="ECO:0000313" key="15">
    <source>
        <dbReference type="EMBL" id="GHG00126.1"/>
    </source>
</evidence>
<evidence type="ECO:0000256" key="10">
    <source>
        <dbReference type="ARBA" id="ARBA00029447"/>
    </source>
</evidence>
<sequence length="510" mass="56062">MNITTNEVTFSEHEQLVSTTDTRGVITYANESFCRVAGYSKEELISQNHNIVRHPDMPKAAFGDLWQKLKRGDSWRGMVKNRCKNGDYYWVDAYVTPLYENDVIVGYQSVRCKPTKQQIDSAEKLYQQINQGKAIREFSTNITLKRSIGALLVLLVTMYSALFISYLAAGLILLLVVSLILLFNDEFVTIPNQVAQYKETYDSPSRLVYCGKGITNLLHYPYLMTQAKVRTILGRSHDSGKGLLDLAQELIQTSERSLTGLVEENSQLNQLATAITEMSATVQDVSLNTTSAYDKVVIIQDECNQAIGVIDNSQNKINNLSYEVEKAATTATSLVTDVSRISDIMSEIQGIADQTNLLALNAAIEAARAGEQGRGFAVVADEVRTLAGRTQAATVQIQGSVVELQQTLQQWSDIMLSSRDDAQSCASDANEAKVGMDKIKALMDEMTDITGQIATATEQQSAVAAEISNNVHQIDGISKDNTAIAQQVNQHGVGVNQTAEKLESLSSTFR</sequence>
<dbReference type="PROSITE" id="PS50111">
    <property type="entry name" value="CHEMOTAXIS_TRANSDUC_2"/>
    <property type="match status" value="1"/>
</dbReference>
<dbReference type="CDD" id="cd11386">
    <property type="entry name" value="MCP_signal"/>
    <property type="match status" value="1"/>
</dbReference>
<feature type="domain" description="PAS" evidence="14">
    <location>
        <begin position="21"/>
        <end position="56"/>
    </location>
</feature>
<keyword evidence="6 12" id="KW-0812">Transmembrane</keyword>
<dbReference type="SMART" id="SM00091">
    <property type="entry name" value="PAS"/>
    <property type="match status" value="1"/>
</dbReference>
<dbReference type="RefSeq" id="WP_189772438.1">
    <property type="nucleotide sequence ID" value="NZ_BNCK01000007.1"/>
</dbReference>
<keyword evidence="3" id="KW-0488">Methylation</keyword>
<dbReference type="CDD" id="cd00130">
    <property type="entry name" value="PAS"/>
    <property type="match status" value="1"/>
</dbReference>
<dbReference type="Gene3D" id="1.10.287.950">
    <property type="entry name" value="Methyl-accepting chemotaxis protein"/>
    <property type="match status" value="1"/>
</dbReference>
<dbReference type="AlphaFoldDB" id="A0A919BP08"/>
<organism evidence="15 16">
    <name type="scientific">Thalassotalea marina</name>
    <dbReference type="NCBI Taxonomy" id="1673741"/>
    <lineage>
        <taxon>Bacteria</taxon>
        <taxon>Pseudomonadati</taxon>
        <taxon>Pseudomonadota</taxon>
        <taxon>Gammaproteobacteria</taxon>
        <taxon>Alteromonadales</taxon>
        <taxon>Colwelliaceae</taxon>
        <taxon>Thalassotalea</taxon>
    </lineage>
</organism>
<evidence type="ECO:0000256" key="1">
    <source>
        <dbReference type="ARBA" id="ARBA00004429"/>
    </source>
</evidence>
<evidence type="ECO:0000256" key="5">
    <source>
        <dbReference type="ARBA" id="ARBA00022519"/>
    </source>
</evidence>
<dbReference type="EMBL" id="BNCK01000007">
    <property type="protein sequence ID" value="GHG00126.1"/>
    <property type="molecule type" value="Genomic_DNA"/>
</dbReference>
<evidence type="ECO:0000256" key="2">
    <source>
        <dbReference type="ARBA" id="ARBA00022475"/>
    </source>
</evidence>
<dbReference type="FunFam" id="3.30.450.20:FF:000046">
    <property type="entry name" value="Aerotaxis sensor receptor"/>
    <property type="match status" value="1"/>
</dbReference>
<accession>A0A919BP08</accession>
<keyword evidence="16" id="KW-1185">Reference proteome</keyword>
<dbReference type="Gene3D" id="3.30.450.20">
    <property type="entry name" value="PAS domain"/>
    <property type="match status" value="1"/>
</dbReference>
<dbReference type="InterPro" id="IPR035965">
    <property type="entry name" value="PAS-like_dom_sf"/>
</dbReference>
<feature type="transmembrane region" description="Helical" evidence="12">
    <location>
        <begin position="150"/>
        <end position="183"/>
    </location>
</feature>
<comment type="caution">
    <text evidence="15">The sequence shown here is derived from an EMBL/GenBank/DDBJ whole genome shotgun (WGS) entry which is preliminary data.</text>
</comment>
<protein>
    <submittedName>
        <fullName evidence="15">Methyl-accepting chemotaxis protein</fullName>
    </submittedName>
</protein>
<proteinExistence type="inferred from homology"/>
<keyword evidence="5" id="KW-0997">Cell inner membrane</keyword>
<dbReference type="GO" id="GO:0007165">
    <property type="term" value="P:signal transduction"/>
    <property type="evidence" value="ECO:0007669"/>
    <property type="project" value="UniProtKB-KW"/>
</dbReference>
<dbReference type="NCBIfam" id="TIGR00229">
    <property type="entry name" value="sensory_box"/>
    <property type="match status" value="1"/>
</dbReference>
<evidence type="ECO:0000256" key="9">
    <source>
        <dbReference type="ARBA" id="ARBA00023224"/>
    </source>
</evidence>
<feature type="domain" description="Methyl-accepting transducer" evidence="13">
    <location>
        <begin position="239"/>
        <end position="475"/>
    </location>
</feature>
<dbReference type="InterPro" id="IPR004089">
    <property type="entry name" value="MCPsignal_dom"/>
</dbReference>
<evidence type="ECO:0000256" key="3">
    <source>
        <dbReference type="ARBA" id="ARBA00022481"/>
    </source>
</evidence>
<dbReference type="Proteomes" id="UP000623842">
    <property type="component" value="Unassembled WGS sequence"/>
</dbReference>
<dbReference type="SUPFAM" id="SSF58104">
    <property type="entry name" value="Methyl-accepting chemotaxis protein (MCP) signaling domain"/>
    <property type="match status" value="1"/>
</dbReference>
<dbReference type="PROSITE" id="PS50112">
    <property type="entry name" value="PAS"/>
    <property type="match status" value="1"/>
</dbReference>
<dbReference type="GO" id="GO:0052131">
    <property type="term" value="P:positive aerotaxis"/>
    <property type="evidence" value="ECO:0007669"/>
    <property type="project" value="UniProtKB-ARBA"/>
</dbReference>
<evidence type="ECO:0000256" key="12">
    <source>
        <dbReference type="SAM" id="Phobius"/>
    </source>
</evidence>
<reference evidence="15" key="2">
    <citation type="submission" date="2020-09" db="EMBL/GenBank/DDBJ databases">
        <authorList>
            <person name="Sun Q."/>
            <person name="Kim S."/>
        </authorList>
    </citation>
    <scope>NUCLEOTIDE SEQUENCE</scope>
    <source>
        <strain evidence="15">KCTC 42731</strain>
    </source>
</reference>
<evidence type="ECO:0000256" key="6">
    <source>
        <dbReference type="ARBA" id="ARBA00022692"/>
    </source>
</evidence>
<dbReference type="PANTHER" id="PTHR32089:SF52">
    <property type="entry name" value="CHEMOTAXIS SIGNAL TRANSDUCTION SYSTEM METHYL ACCEPTING SENSORY TRANSDUCER WITH PAS SENSORY DOMAIN"/>
    <property type="match status" value="1"/>
</dbReference>
<gene>
    <name evidence="15" type="ORF">GCM10017161_30940</name>
</gene>
<dbReference type="Pfam" id="PF08447">
    <property type="entry name" value="PAS_3"/>
    <property type="match status" value="1"/>
</dbReference>
<name>A0A919BP08_9GAMM</name>
<evidence type="ECO:0000259" key="13">
    <source>
        <dbReference type="PROSITE" id="PS50111"/>
    </source>
</evidence>
<dbReference type="PANTHER" id="PTHR32089">
    <property type="entry name" value="METHYL-ACCEPTING CHEMOTAXIS PROTEIN MCPB"/>
    <property type="match status" value="1"/>
</dbReference>
<dbReference type="SUPFAM" id="SSF55785">
    <property type="entry name" value="PYP-like sensor domain (PAS domain)"/>
    <property type="match status" value="1"/>
</dbReference>